<dbReference type="OrthoDB" id="5652672at2"/>
<feature type="transmembrane region" description="Helical" evidence="3">
    <location>
        <begin position="296"/>
        <end position="313"/>
    </location>
</feature>
<feature type="region of interest" description="Disordered" evidence="2">
    <location>
        <begin position="398"/>
        <end position="472"/>
    </location>
</feature>
<protein>
    <submittedName>
        <fullName evidence="4">Coiled-coil protein</fullName>
    </submittedName>
</protein>
<gene>
    <name evidence="4" type="ORF">Lsan_2958</name>
</gene>
<proteinExistence type="predicted"/>
<sequence length="472" mass="51848">MSPITKNLQTQLTIDQQTIESIENALKAKKIKCLLQAYFAELDTIRLQKHVSHGEKQAIDRAKKAEIIAQIMELTSQGNEITKLFGEIADNAHTLIRIPEEASKLLIHGGGIGALVTGILGFTTIPLLCALEKRKPKPNEAIIMGLSIATIVLGSLAIAAVGGPIGVGAFVLAITTIGLGRTAFNYFHEWRERKALEKEVHQLEQELNDLENTLDQEVNKIAKLKKKLMNELNQPSLTIDPKKIESLKTELKKSSDHLESVIKELDNKSVVFANKSSKLLELQEKRTSRWELARKGIYVSAGILAVVGAILMLTPAAPIGATLMLAASAITVTTLVSSFVVNRIKNYQAQKSQANAQHSLHQAQDIETNVGHSSEYIIAQSLTPEGEKVQHTLQKEIENASHMHEISKEDRDPNPLKMKEEKTSTPTKTPQIEAPENSSLKKSEAIHKDGVPAPKIHEDEDSEGSRDEVSPC</sequence>
<accession>A0A0W0YJM9</accession>
<dbReference type="PATRIC" id="fig|45074.5.peg.3182"/>
<organism evidence="4 5">
    <name type="scientific">Legionella santicrucis</name>
    <dbReference type="NCBI Taxonomy" id="45074"/>
    <lineage>
        <taxon>Bacteria</taxon>
        <taxon>Pseudomonadati</taxon>
        <taxon>Pseudomonadota</taxon>
        <taxon>Gammaproteobacteria</taxon>
        <taxon>Legionellales</taxon>
        <taxon>Legionellaceae</taxon>
        <taxon>Legionella</taxon>
    </lineage>
</organism>
<keyword evidence="3" id="KW-0472">Membrane</keyword>
<dbReference type="AlphaFoldDB" id="A0A0W0YJM9"/>
<feature type="transmembrane region" description="Helical" evidence="3">
    <location>
        <begin position="167"/>
        <end position="187"/>
    </location>
</feature>
<evidence type="ECO:0000256" key="3">
    <source>
        <dbReference type="SAM" id="Phobius"/>
    </source>
</evidence>
<name>A0A0W0YJM9_9GAMM</name>
<keyword evidence="3" id="KW-1133">Transmembrane helix</keyword>
<keyword evidence="1" id="KW-0175">Coiled coil</keyword>
<evidence type="ECO:0000313" key="5">
    <source>
        <dbReference type="Proteomes" id="UP000054703"/>
    </source>
</evidence>
<dbReference type="Proteomes" id="UP000054703">
    <property type="component" value="Unassembled WGS sequence"/>
</dbReference>
<evidence type="ECO:0000256" key="1">
    <source>
        <dbReference type="SAM" id="Coils"/>
    </source>
</evidence>
<evidence type="ECO:0000256" key="2">
    <source>
        <dbReference type="SAM" id="MobiDB-lite"/>
    </source>
</evidence>
<feature type="coiled-coil region" evidence="1">
    <location>
        <begin position="193"/>
        <end position="268"/>
    </location>
</feature>
<dbReference type="EMBL" id="LNYU01000081">
    <property type="protein sequence ID" value="KTD56798.1"/>
    <property type="molecule type" value="Genomic_DNA"/>
</dbReference>
<keyword evidence="5" id="KW-1185">Reference proteome</keyword>
<feature type="compositionally biased region" description="Basic and acidic residues" evidence="2">
    <location>
        <begin position="439"/>
        <end position="472"/>
    </location>
</feature>
<feature type="compositionally biased region" description="Basic and acidic residues" evidence="2">
    <location>
        <begin position="398"/>
        <end position="423"/>
    </location>
</feature>
<dbReference type="STRING" id="45074.Lsan_2958"/>
<comment type="caution">
    <text evidence="4">The sequence shown here is derived from an EMBL/GenBank/DDBJ whole genome shotgun (WGS) entry which is preliminary data.</text>
</comment>
<feature type="transmembrane region" description="Helical" evidence="3">
    <location>
        <begin position="141"/>
        <end position="161"/>
    </location>
</feature>
<evidence type="ECO:0000313" key="4">
    <source>
        <dbReference type="EMBL" id="KTD56798.1"/>
    </source>
</evidence>
<feature type="transmembrane region" description="Helical" evidence="3">
    <location>
        <begin position="319"/>
        <end position="341"/>
    </location>
</feature>
<reference evidence="4 5" key="1">
    <citation type="submission" date="2015-11" db="EMBL/GenBank/DDBJ databases">
        <title>Genomic analysis of 38 Legionella species identifies large and diverse effector repertoires.</title>
        <authorList>
            <person name="Burstein D."/>
            <person name="Amaro F."/>
            <person name="Zusman T."/>
            <person name="Lifshitz Z."/>
            <person name="Cohen O."/>
            <person name="Gilbert J.A."/>
            <person name="Pupko T."/>
            <person name="Shuman H.A."/>
            <person name="Segal G."/>
        </authorList>
    </citation>
    <scope>NUCLEOTIDE SEQUENCE [LARGE SCALE GENOMIC DNA]</scope>
    <source>
        <strain evidence="4 5">SC-63-C7</strain>
    </source>
</reference>
<feature type="transmembrane region" description="Helical" evidence="3">
    <location>
        <begin position="105"/>
        <end position="129"/>
    </location>
</feature>
<dbReference type="RefSeq" id="WP_058514918.1">
    <property type="nucleotide sequence ID" value="NZ_CAAAIH010000028.1"/>
</dbReference>
<keyword evidence="3" id="KW-0812">Transmembrane</keyword>